<gene>
    <name evidence="4" type="ORF">ONZ51_g4990</name>
</gene>
<dbReference type="EMBL" id="JAPEVG010000102">
    <property type="protein sequence ID" value="KAJ8482993.1"/>
    <property type="molecule type" value="Genomic_DNA"/>
</dbReference>
<dbReference type="InterPro" id="IPR051589">
    <property type="entry name" value="Sialate-O-sulfotransferase"/>
</dbReference>
<dbReference type="PROSITE" id="PS51212">
    <property type="entry name" value="WSC"/>
    <property type="match status" value="2"/>
</dbReference>
<feature type="domain" description="WSC" evidence="3">
    <location>
        <begin position="132"/>
        <end position="235"/>
    </location>
</feature>
<keyword evidence="2" id="KW-0732">Signal</keyword>
<dbReference type="InterPro" id="IPR002889">
    <property type="entry name" value="WSC_carb-bd"/>
</dbReference>
<keyword evidence="5" id="KW-1185">Reference proteome</keyword>
<name>A0AAD7XBI4_9APHY</name>
<evidence type="ECO:0000259" key="3">
    <source>
        <dbReference type="PROSITE" id="PS51212"/>
    </source>
</evidence>
<proteinExistence type="predicted"/>
<dbReference type="Proteomes" id="UP001215151">
    <property type="component" value="Unassembled WGS sequence"/>
</dbReference>
<feature type="chain" id="PRO_5041999456" description="WSC domain-containing protein" evidence="2">
    <location>
        <begin position="24"/>
        <end position="236"/>
    </location>
</feature>
<organism evidence="4 5">
    <name type="scientific">Trametes cubensis</name>
    <dbReference type="NCBI Taxonomy" id="1111947"/>
    <lineage>
        <taxon>Eukaryota</taxon>
        <taxon>Fungi</taxon>
        <taxon>Dikarya</taxon>
        <taxon>Basidiomycota</taxon>
        <taxon>Agaricomycotina</taxon>
        <taxon>Agaricomycetes</taxon>
        <taxon>Polyporales</taxon>
        <taxon>Polyporaceae</taxon>
        <taxon>Trametes</taxon>
    </lineage>
</organism>
<dbReference type="AlphaFoldDB" id="A0AAD7XBI4"/>
<dbReference type="SMART" id="SM00321">
    <property type="entry name" value="WSC"/>
    <property type="match status" value="2"/>
</dbReference>
<evidence type="ECO:0000256" key="2">
    <source>
        <dbReference type="SAM" id="SignalP"/>
    </source>
</evidence>
<evidence type="ECO:0000313" key="5">
    <source>
        <dbReference type="Proteomes" id="UP001215151"/>
    </source>
</evidence>
<comment type="caution">
    <text evidence="4">The sequence shown here is derived from an EMBL/GenBank/DDBJ whole genome shotgun (WGS) entry which is preliminary data.</text>
</comment>
<dbReference type="Pfam" id="PF01822">
    <property type="entry name" value="WSC"/>
    <property type="match status" value="2"/>
</dbReference>
<dbReference type="PANTHER" id="PTHR45964:SF5">
    <property type="entry name" value="WSCD FAMILY MEMBER CG9164"/>
    <property type="match status" value="1"/>
</dbReference>
<reference evidence="4" key="1">
    <citation type="submission" date="2022-11" db="EMBL/GenBank/DDBJ databases">
        <title>Genome Sequence of Cubamyces cubensis.</title>
        <authorList>
            <person name="Buettner E."/>
        </authorList>
    </citation>
    <scope>NUCLEOTIDE SEQUENCE</scope>
    <source>
        <strain evidence="4">MPL-01</strain>
    </source>
</reference>
<evidence type="ECO:0000313" key="4">
    <source>
        <dbReference type="EMBL" id="KAJ8482993.1"/>
    </source>
</evidence>
<evidence type="ECO:0000256" key="1">
    <source>
        <dbReference type="ARBA" id="ARBA00022737"/>
    </source>
</evidence>
<accession>A0AAD7XBI4</accession>
<feature type="domain" description="WSC" evidence="3">
    <location>
        <begin position="33"/>
        <end position="126"/>
    </location>
</feature>
<keyword evidence="1" id="KW-0677">Repeat</keyword>
<feature type="signal peptide" evidence="2">
    <location>
        <begin position="1"/>
        <end position="23"/>
    </location>
</feature>
<sequence>MTIFRALSTTSLLVLSLAHGARAFAPQTIPLNWTTLAACAVDNPARILAGDITTQVANNTAAQCVASCATQGFGYAGVEFGNECHCGTGLVAPLEDAPATDCNTPCAGNSRFACGGVWRIQVYSFPALSPNSWVYQGCIADAASAPAFDPAGVTTHTFATNLDLVNQCLQACARDGAAFAGVENANVCQCSASAPAAAAAQPVSEAECNSLCPLPGAAGFEFCGGVERLGVYKFMG</sequence>
<dbReference type="PANTHER" id="PTHR45964">
    <property type="entry name" value="WSCD FAMILY MEMBER CG9164"/>
    <property type="match status" value="1"/>
</dbReference>
<protein>
    <recommendedName>
        <fullName evidence="3">WSC domain-containing protein</fullName>
    </recommendedName>
</protein>